<name>A0ACC3Z8U1_COLTU</name>
<reference evidence="1 2" key="1">
    <citation type="journal article" date="2020" name="Phytopathology">
        <title>Genome Sequence Resources of Colletotrichum truncatum, C. plurivorum, C. musicola, and C. sojae: Four Species Pathogenic to Soybean (Glycine max).</title>
        <authorList>
            <person name="Rogerio F."/>
            <person name="Boufleur T.R."/>
            <person name="Ciampi-Guillardi M."/>
            <person name="Sukno S.A."/>
            <person name="Thon M.R."/>
            <person name="Massola Junior N.S."/>
            <person name="Baroncelli R."/>
        </authorList>
    </citation>
    <scope>NUCLEOTIDE SEQUENCE [LARGE SCALE GENOMIC DNA]</scope>
    <source>
        <strain evidence="1 2">CMES1059</strain>
    </source>
</reference>
<keyword evidence="2" id="KW-1185">Reference proteome</keyword>
<dbReference type="Proteomes" id="UP000805649">
    <property type="component" value="Unassembled WGS sequence"/>
</dbReference>
<gene>
    <name evidence="1" type="ORF">CTRU02_203239</name>
</gene>
<evidence type="ECO:0000313" key="2">
    <source>
        <dbReference type="Proteomes" id="UP000805649"/>
    </source>
</evidence>
<evidence type="ECO:0000313" key="1">
    <source>
        <dbReference type="EMBL" id="KAL0940476.1"/>
    </source>
</evidence>
<organism evidence="1 2">
    <name type="scientific">Colletotrichum truncatum</name>
    <name type="common">Anthracnose fungus</name>
    <name type="synonym">Colletotrichum capsici</name>
    <dbReference type="NCBI Taxonomy" id="5467"/>
    <lineage>
        <taxon>Eukaryota</taxon>
        <taxon>Fungi</taxon>
        <taxon>Dikarya</taxon>
        <taxon>Ascomycota</taxon>
        <taxon>Pezizomycotina</taxon>
        <taxon>Sordariomycetes</taxon>
        <taxon>Hypocreomycetidae</taxon>
        <taxon>Glomerellales</taxon>
        <taxon>Glomerellaceae</taxon>
        <taxon>Colletotrichum</taxon>
        <taxon>Colletotrichum truncatum species complex</taxon>
    </lineage>
</organism>
<sequence length="377" mass="41734">MIATMDEAIDHDDPCSPVLGEYVSFDPNGDLYLNVGAEVEKTTKTYFVCSKALSRASTVFRKMLYGGFAESGHSDVDHGWTVDLPEDRQEPLELMLHIVHGAFDMVPEKLELTELYTFLVVTEKYDATAITRPWAKGWVEAVKSSLQNPLLLGVAYELGDYQTFNAMVMKIATECHLDNDGDLVFGFAGESRDSYDYKLRNLDCLIPDGLLDDASAIRKTLLIAMLDPYLNLYGALKNGDRCMSSPGDPSGGKRCDSMLLGSLIRSFTAQNMDLTATDPVMAYRGSASHLQSVMLKLELYTIHSGYAHPTTSSFGFGQAAHPRFGFSMSSCEHVLQSGLREGVERSLMLRGNMNFVQPKHKEYLTKQATKTGLPKSQ</sequence>
<proteinExistence type="predicted"/>
<comment type="caution">
    <text evidence="1">The sequence shown here is derived from an EMBL/GenBank/DDBJ whole genome shotgun (WGS) entry which is preliminary data.</text>
</comment>
<dbReference type="EMBL" id="VUJX02000002">
    <property type="protein sequence ID" value="KAL0940476.1"/>
    <property type="molecule type" value="Genomic_DNA"/>
</dbReference>
<protein>
    <submittedName>
        <fullName evidence="1">Nuclear pore protein-like protein</fullName>
    </submittedName>
</protein>
<accession>A0ACC3Z8U1</accession>